<dbReference type="AlphaFoldDB" id="G8TUL0"/>
<sequence length="87" mass="9902">MSLAESLSGAKIIRADKERGLFLAWFGGHGLHAYDAQGQEVAFWNIGDSATDDASEADVLDDMEEKIQTGKYPWAYDEWWEKYPWTN</sequence>
<evidence type="ECO:0000313" key="1">
    <source>
        <dbReference type="EMBL" id="AEW04657.1"/>
    </source>
</evidence>
<dbReference type="STRING" id="679936.Sulac_1157"/>
<reference evidence="2" key="1">
    <citation type="submission" date="2011-12" db="EMBL/GenBank/DDBJ databases">
        <title>The complete genome of chromosome of Sulfobacillus acidophilus DSM 10332.</title>
        <authorList>
            <person name="Lucas S."/>
            <person name="Han J."/>
            <person name="Lapidus A."/>
            <person name="Bruce D."/>
            <person name="Goodwin L."/>
            <person name="Pitluck S."/>
            <person name="Peters L."/>
            <person name="Kyrpides N."/>
            <person name="Mavromatis K."/>
            <person name="Ivanova N."/>
            <person name="Mikhailova N."/>
            <person name="Chertkov O."/>
            <person name="Saunders E."/>
            <person name="Detter J.C."/>
            <person name="Tapia R."/>
            <person name="Han C."/>
            <person name="Land M."/>
            <person name="Hauser L."/>
            <person name="Markowitz V."/>
            <person name="Cheng J.-F."/>
            <person name="Hugenholtz P."/>
            <person name="Woyke T."/>
            <person name="Wu D."/>
            <person name="Pukall R."/>
            <person name="Gehrich-Schroeter G."/>
            <person name="Schneider S."/>
            <person name="Klenk H.-P."/>
            <person name="Eisen J.A."/>
        </authorList>
    </citation>
    <scope>NUCLEOTIDE SEQUENCE [LARGE SCALE GENOMIC DNA]</scope>
    <source>
        <strain evidence="2">ATCC 700253 / DSM 10332 / NAL</strain>
    </source>
</reference>
<protein>
    <submittedName>
        <fullName evidence="1">Uncharacterized protein</fullName>
    </submittedName>
</protein>
<dbReference type="HOGENOM" id="CLU_2482123_0_0_9"/>
<reference evidence="1 2" key="2">
    <citation type="journal article" date="2012" name="Stand. Genomic Sci.">
        <title>Complete genome sequence of the moderately thermophilic mineral-sulfide-oxidizing firmicute Sulfobacillus acidophilus type strain (NAL(T)).</title>
        <authorList>
            <person name="Anderson I."/>
            <person name="Chertkov O."/>
            <person name="Chen A."/>
            <person name="Saunders E."/>
            <person name="Lapidus A."/>
            <person name="Nolan M."/>
            <person name="Lucas S."/>
            <person name="Hammon N."/>
            <person name="Deshpande S."/>
            <person name="Cheng J.F."/>
            <person name="Han C."/>
            <person name="Tapia R."/>
            <person name="Goodwin L.A."/>
            <person name="Pitluck S."/>
            <person name="Liolios K."/>
            <person name="Pagani I."/>
            <person name="Ivanova N."/>
            <person name="Mikhailova N."/>
            <person name="Pati A."/>
            <person name="Palaniappan K."/>
            <person name="Land M."/>
            <person name="Pan C."/>
            <person name="Rohde M."/>
            <person name="Pukall R."/>
            <person name="Goker M."/>
            <person name="Detter J.C."/>
            <person name="Woyke T."/>
            <person name="Bristow J."/>
            <person name="Eisen J.A."/>
            <person name="Markowitz V."/>
            <person name="Hugenholtz P."/>
            <person name="Kyrpides N.C."/>
            <person name="Klenk H.P."/>
            <person name="Mavromatis K."/>
        </authorList>
    </citation>
    <scope>NUCLEOTIDE SEQUENCE [LARGE SCALE GENOMIC DNA]</scope>
    <source>
        <strain evidence="2">ATCC 700253 / DSM 10332 / NAL</strain>
    </source>
</reference>
<proteinExistence type="predicted"/>
<dbReference type="PATRIC" id="fig|679936.5.peg.1216"/>
<gene>
    <name evidence="1" type="ordered locus">Sulac_1157</name>
</gene>
<name>G8TUL0_SULAD</name>
<organism evidence="1 2">
    <name type="scientific">Sulfobacillus acidophilus (strain ATCC 700253 / DSM 10332 / NAL)</name>
    <dbReference type="NCBI Taxonomy" id="679936"/>
    <lineage>
        <taxon>Bacteria</taxon>
        <taxon>Bacillati</taxon>
        <taxon>Bacillota</taxon>
        <taxon>Clostridia</taxon>
        <taxon>Eubacteriales</taxon>
        <taxon>Clostridiales Family XVII. Incertae Sedis</taxon>
        <taxon>Sulfobacillus</taxon>
    </lineage>
</organism>
<dbReference type="KEGG" id="sap:Sulac_1157"/>
<dbReference type="Proteomes" id="UP000005439">
    <property type="component" value="Chromosome"/>
</dbReference>
<keyword evidence="2" id="KW-1185">Reference proteome</keyword>
<accession>G8TUL0</accession>
<dbReference type="EMBL" id="CP003179">
    <property type="protein sequence ID" value="AEW04657.1"/>
    <property type="molecule type" value="Genomic_DNA"/>
</dbReference>
<evidence type="ECO:0000313" key="2">
    <source>
        <dbReference type="Proteomes" id="UP000005439"/>
    </source>
</evidence>